<accession>A0ABQ9G7Y1</accession>
<name>A0ABQ9G7Y1_9NEOP</name>
<keyword evidence="2" id="KW-1185">Reference proteome</keyword>
<comment type="caution">
    <text evidence="1">The sequence shown here is derived from an EMBL/GenBank/DDBJ whole genome shotgun (WGS) entry which is preliminary data.</text>
</comment>
<reference evidence="1 2" key="1">
    <citation type="submission" date="2023-02" db="EMBL/GenBank/DDBJ databases">
        <title>LHISI_Scaffold_Assembly.</title>
        <authorList>
            <person name="Stuart O.P."/>
            <person name="Cleave R."/>
            <person name="Magrath M.J.L."/>
            <person name="Mikheyev A.S."/>
        </authorList>
    </citation>
    <scope>NUCLEOTIDE SEQUENCE [LARGE SCALE GENOMIC DNA]</scope>
    <source>
        <strain evidence="1">Daus_M_001</strain>
        <tissue evidence="1">Leg muscle</tissue>
    </source>
</reference>
<proteinExistence type="predicted"/>
<dbReference type="Proteomes" id="UP001159363">
    <property type="component" value="Chromosome 13"/>
</dbReference>
<dbReference type="PANTHER" id="PTHR46601">
    <property type="entry name" value="ULP_PROTEASE DOMAIN-CONTAINING PROTEIN"/>
    <property type="match status" value="1"/>
</dbReference>
<evidence type="ECO:0000313" key="1">
    <source>
        <dbReference type="EMBL" id="KAJ8868545.1"/>
    </source>
</evidence>
<protein>
    <submittedName>
        <fullName evidence="1">Uncharacterized protein</fullName>
    </submittedName>
</protein>
<dbReference type="PANTHER" id="PTHR46601:SF2">
    <property type="entry name" value="UBIQUITIN-LIKE PROTEASE FAMILY PROFILE DOMAIN-CONTAINING PROTEIN"/>
    <property type="match status" value="1"/>
</dbReference>
<gene>
    <name evidence="1" type="ORF">PR048_030083</name>
</gene>
<evidence type="ECO:0000313" key="2">
    <source>
        <dbReference type="Proteomes" id="UP001159363"/>
    </source>
</evidence>
<organism evidence="1 2">
    <name type="scientific">Dryococelus australis</name>
    <dbReference type="NCBI Taxonomy" id="614101"/>
    <lineage>
        <taxon>Eukaryota</taxon>
        <taxon>Metazoa</taxon>
        <taxon>Ecdysozoa</taxon>
        <taxon>Arthropoda</taxon>
        <taxon>Hexapoda</taxon>
        <taxon>Insecta</taxon>
        <taxon>Pterygota</taxon>
        <taxon>Neoptera</taxon>
        <taxon>Polyneoptera</taxon>
        <taxon>Phasmatodea</taxon>
        <taxon>Verophasmatodea</taxon>
        <taxon>Anareolatae</taxon>
        <taxon>Phasmatidae</taxon>
        <taxon>Eurycanthinae</taxon>
        <taxon>Dryococelus</taxon>
    </lineage>
</organism>
<dbReference type="EMBL" id="JARBHB010000014">
    <property type="protein sequence ID" value="KAJ8868545.1"/>
    <property type="molecule type" value="Genomic_DNA"/>
</dbReference>
<sequence length="381" mass="45193">MSSTERSREFRERCKQDPVKYKTYLSEEREKFKLRRDKQKLALQNDKVKLKLKQKQDKIRQRQYREKIKSLPETRKHKAVVAKLLVDELLEIGKRLKPLQKLKKKEHGKRLNKETKDNVVEFYLRDDVNRTEPGKKDKVAIKNIQTGKKEAIQKLTMMMTIAEANKEFRKEYPDCSVQNLLSCDEETVNNEIKWSQWKDVEGHLQIVMETGTVYDYVNKIQMQLTAFKLHCYMERKKKKKEQQSKQFEDVKKRFFYVIKQLYRLISQKTTPLFKMKHNALTGVSDKSPFSLLLFGGKVYNYAIISDDLLHSKYSVWVFIKTLLQDLKIKVVQNIHHVKIFSDGCAAQFKNHFTMLTSHIFYSTSMFLLIGISSPYPMAKEQ</sequence>